<protein>
    <submittedName>
        <fullName evidence="1">Uncharacterized protein</fullName>
    </submittedName>
</protein>
<proteinExistence type="predicted"/>
<sequence>MKGTKTKTLLLFGRVKTFAVLSIGGDRIDAASSGDPMPEGRRMSLLAGKPSVFLMHPQTTERIGSWPSFDSRDCW</sequence>
<name>A0A7C4ML18_9BACT</name>
<accession>A0A7C4ML18</accession>
<dbReference type="EMBL" id="DSUH01000068">
    <property type="protein sequence ID" value="HGU31840.1"/>
    <property type="molecule type" value="Genomic_DNA"/>
</dbReference>
<reference evidence="1" key="1">
    <citation type="journal article" date="2020" name="mSystems">
        <title>Genome- and Community-Level Interaction Insights into Carbon Utilization and Element Cycling Functions of Hydrothermarchaeota in Hydrothermal Sediment.</title>
        <authorList>
            <person name="Zhou Z."/>
            <person name="Liu Y."/>
            <person name="Xu W."/>
            <person name="Pan J."/>
            <person name="Luo Z.H."/>
            <person name="Li M."/>
        </authorList>
    </citation>
    <scope>NUCLEOTIDE SEQUENCE [LARGE SCALE GENOMIC DNA]</scope>
    <source>
        <strain evidence="1">SpSt-477</strain>
    </source>
</reference>
<comment type="caution">
    <text evidence="1">The sequence shown here is derived from an EMBL/GenBank/DDBJ whole genome shotgun (WGS) entry which is preliminary data.</text>
</comment>
<gene>
    <name evidence="1" type="ORF">ENS29_03170</name>
</gene>
<evidence type="ECO:0000313" key="1">
    <source>
        <dbReference type="EMBL" id="HGU31840.1"/>
    </source>
</evidence>
<dbReference type="AlphaFoldDB" id="A0A7C4ML18"/>
<organism evidence="1">
    <name type="scientific">Desulfatirhabdium butyrativorans</name>
    <dbReference type="NCBI Taxonomy" id="340467"/>
    <lineage>
        <taxon>Bacteria</taxon>
        <taxon>Pseudomonadati</taxon>
        <taxon>Thermodesulfobacteriota</taxon>
        <taxon>Desulfobacteria</taxon>
        <taxon>Desulfobacterales</taxon>
        <taxon>Desulfatirhabdiaceae</taxon>
        <taxon>Desulfatirhabdium</taxon>
    </lineage>
</organism>